<dbReference type="OrthoDB" id="302271at2157"/>
<organism evidence="1 2">
    <name type="scientific">Halonotius pteroides</name>
    <dbReference type="NCBI Taxonomy" id="268735"/>
    <lineage>
        <taxon>Archaea</taxon>
        <taxon>Methanobacteriati</taxon>
        <taxon>Methanobacteriota</taxon>
        <taxon>Stenosarchaea group</taxon>
        <taxon>Halobacteria</taxon>
        <taxon>Halobacteriales</taxon>
        <taxon>Haloferacaceae</taxon>
        <taxon>Halonotius</taxon>
    </lineage>
</organism>
<protein>
    <recommendedName>
        <fullName evidence="3">MarR family transcriptional regulator</fullName>
    </recommendedName>
</protein>
<accession>A0A3A6Q6C7</accession>
<sequence length="84" mass="9604">MYHRDKRPLGAVAESAYEVLLEVTEPDEAIPRDKAHTQLLDTDFTDKDAEYALDRLLSRGYLYAVDEGLFVTDSDDYESWGEDS</sequence>
<evidence type="ECO:0008006" key="3">
    <source>
        <dbReference type="Google" id="ProtNLM"/>
    </source>
</evidence>
<dbReference type="AlphaFoldDB" id="A0A3A6Q6C7"/>
<evidence type="ECO:0000313" key="1">
    <source>
        <dbReference type="EMBL" id="RJX47846.1"/>
    </source>
</evidence>
<gene>
    <name evidence="1" type="ORF">DP106_13890</name>
</gene>
<dbReference type="Proteomes" id="UP000281564">
    <property type="component" value="Unassembled WGS sequence"/>
</dbReference>
<reference evidence="1 2" key="1">
    <citation type="submission" date="2018-06" db="EMBL/GenBank/DDBJ databases">
        <title>Halonotius sp. F13-13 a new haloarchaeeon isolated from a solar saltern from Isla Cristina, Huelva, Spain.</title>
        <authorList>
            <person name="Duran-Viseras A."/>
            <person name="Sanchez-Porro C."/>
            <person name="Ventosa A."/>
        </authorList>
    </citation>
    <scope>NUCLEOTIDE SEQUENCE [LARGE SCALE GENOMIC DNA]</scope>
    <source>
        <strain evidence="1 2">CECT 7525</strain>
    </source>
</reference>
<name>A0A3A6Q6C7_9EURY</name>
<dbReference type="RefSeq" id="WP_120086268.1">
    <property type="nucleotide sequence ID" value="NZ_QMDW01000031.1"/>
</dbReference>
<proteinExistence type="predicted"/>
<comment type="caution">
    <text evidence="1">The sequence shown here is derived from an EMBL/GenBank/DDBJ whole genome shotgun (WGS) entry which is preliminary data.</text>
</comment>
<keyword evidence="2" id="KW-1185">Reference proteome</keyword>
<dbReference type="EMBL" id="QMDW01000031">
    <property type="protein sequence ID" value="RJX47846.1"/>
    <property type="molecule type" value="Genomic_DNA"/>
</dbReference>
<evidence type="ECO:0000313" key="2">
    <source>
        <dbReference type="Proteomes" id="UP000281564"/>
    </source>
</evidence>